<dbReference type="Gene3D" id="1.10.3210.10">
    <property type="entry name" value="Hypothetical protein af1432"/>
    <property type="match status" value="1"/>
</dbReference>
<dbReference type="InterPro" id="IPR003607">
    <property type="entry name" value="HD/PDEase_dom"/>
</dbReference>
<dbReference type="Pfam" id="PF01966">
    <property type="entry name" value="HD"/>
    <property type="match status" value="1"/>
</dbReference>
<evidence type="ECO:0000259" key="1">
    <source>
        <dbReference type="Pfam" id="PF01966"/>
    </source>
</evidence>
<dbReference type="SUPFAM" id="SSF109604">
    <property type="entry name" value="HD-domain/PDEase-like"/>
    <property type="match status" value="1"/>
</dbReference>
<evidence type="ECO:0000313" key="2">
    <source>
        <dbReference type="EMBL" id="CAI6339306.1"/>
    </source>
</evidence>
<evidence type="ECO:0000313" key="3">
    <source>
        <dbReference type="Proteomes" id="UP001152607"/>
    </source>
</evidence>
<keyword evidence="3" id="KW-1185">Reference proteome</keyword>
<dbReference type="EMBL" id="CAOQHR010000009">
    <property type="protein sequence ID" value="CAI6339306.1"/>
    <property type="molecule type" value="Genomic_DNA"/>
</dbReference>
<protein>
    <recommendedName>
        <fullName evidence="1">HD domain-containing protein</fullName>
    </recommendedName>
</protein>
<dbReference type="InterPro" id="IPR006674">
    <property type="entry name" value="HD_domain"/>
</dbReference>
<reference evidence="2" key="1">
    <citation type="submission" date="2023-01" db="EMBL/GenBank/DDBJ databases">
        <authorList>
            <person name="Van Ghelder C."/>
            <person name="Rancurel C."/>
        </authorList>
    </citation>
    <scope>NUCLEOTIDE SEQUENCE</scope>
    <source>
        <strain evidence="2">CNCM I-4278</strain>
    </source>
</reference>
<dbReference type="Proteomes" id="UP001152607">
    <property type="component" value="Unassembled WGS sequence"/>
</dbReference>
<dbReference type="OrthoDB" id="2378324at2759"/>
<dbReference type="PANTHER" id="PTHR35569:SF1">
    <property type="entry name" value="CYANAMIDE HYDRATASE DDI2-RELATED"/>
    <property type="match status" value="1"/>
</dbReference>
<comment type="caution">
    <text evidence="2">The sequence shown here is derived from an EMBL/GenBank/DDBJ whole genome shotgun (WGS) entry which is preliminary data.</text>
</comment>
<dbReference type="PANTHER" id="PTHR35569">
    <property type="entry name" value="CYANAMIDE HYDRATASE DDI2-RELATED"/>
    <property type="match status" value="1"/>
</dbReference>
<accession>A0A9W4XVG2</accession>
<proteinExistence type="predicted"/>
<name>A0A9W4XVG2_9PLEO</name>
<organism evidence="2 3">
    <name type="scientific">Periconia digitata</name>
    <dbReference type="NCBI Taxonomy" id="1303443"/>
    <lineage>
        <taxon>Eukaryota</taxon>
        <taxon>Fungi</taxon>
        <taxon>Dikarya</taxon>
        <taxon>Ascomycota</taxon>
        <taxon>Pezizomycotina</taxon>
        <taxon>Dothideomycetes</taxon>
        <taxon>Pleosporomycetidae</taxon>
        <taxon>Pleosporales</taxon>
        <taxon>Massarineae</taxon>
        <taxon>Periconiaceae</taxon>
        <taxon>Periconia</taxon>
    </lineage>
</organism>
<dbReference type="CDD" id="cd00077">
    <property type="entry name" value="HDc"/>
    <property type="match status" value="1"/>
</dbReference>
<dbReference type="AlphaFoldDB" id="A0A9W4XVG2"/>
<sequence length="241" mass="27147">MVAILGHLTRVIAGVQVPNSPIVNASIELAYNNQPSHTYNHAMRTWLNGQAIINRLPAGNRSMVDQEAFAVAAILHDIGWHQDPHFSTLEKRFEVDGADVARAFIQQEGGNSWNKERQRIVWDAIALHGIINIARYKDFEVMLVGAGTLLEWNGIESAKAVYGDLITITPEEWETIALEFPRAGSLTFFRELMIDLCRKKPATTYDNFVGDWGEKYLADYSRVGHRNIDIAENSTEEIKPQ</sequence>
<gene>
    <name evidence="2" type="ORF">PDIGIT_LOCUS12460</name>
</gene>
<feature type="domain" description="HD" evidence="1">
    <location>
        <begin position="38"/>
        <end position="128"/>
    </location>
</feature>